<dbReference type="CDD" id="cd04301">
    <property type="entry name" value="NAT_SF"/>
    <property type="match status" value="1"/>
</dbReference>
<reference evidence="2" key="1">
    <citation type="journal article" date="2021" name="PeerJ">
        <title>Extensive microbial diversity within the chicken gut microbiome revealed by metagenomics and culture.</title>
        <authorList>
            <person name="Gilroy R."/>
            <person name="Ravi A."/>
            <person name="Getino M."/>
            <person name="Pursley I."/>
            <person name="Horton D.L."/>
            <person name="Alikhan N.F."/>
            <person name="Baker D."/>
            <person name="Gharbi K."/>
            <person name="Hall N."/>
            <person name="Watson M."/>
            <person name="Adriaenssens E.M."/>
            <person name="Foster-Nyarko E."/>
            <person name="Jarju S."/>
            <person name="Secka A."/>
            <person name="Antonio M."/>
            <person name="Oren A."/>
            <person name="Chaudhuri R.R."/>
            <person name="La Ragione R."/>
            <person name="Hildebrand F."/>
            <person name="Pallen M.J."/>
        </authorList>
    </citation>
    <scope>NUCLEOTIDE SEQUENCE</scope>
    <source>
        <strain evidence="2">CHK193-4272</strain>
    </source>
</reference>
<dbReference type="Gene3D" id="3.40.630.30">
    <property type="match status" value="1"/>
</dbReference>
<dbReference type="PROSITE" id="PS51186">
    <property type="entry name" value="GNAT"/>
    <property type="match status" value="1"/>
</dbReference>
<dbReference type="PANTHER" id="PTHR43072:SF8">
    <property type="entry name" value="ACYLTRANSFERASE FABY-RELATED"/>
    <property type="match status" value="1"/>
</dbReference>
<dbReference type="SUPFAM" id="SSF55729">
    <property type="entry name" value="Acyl-CoA N-acyltransferases (Nat)"/>
    <property type="match status" value="1"/>
</dbReference>
<dbReference type="AlphaFoldDB" id="A0A9D1TIU8"/>
<dbReference type="InterPro" id="IPR000182">
    <property type="entry name" value="GNAT_dom"/>
</dbReference>
<dbReference type="Proteomes" id="UP000886808">
    <property type="component" value="Unassembled WGS sequence"/>
</dbReference>
<dbReference type="Pfam" id="PF13420">
    <property type="entry name" value="Acetyltransf_4"/>
    <property type="match status" value="1"/>
</dbReference>
<sequence length="206" mass="23786">MKEIKIRPATLSDAQKMLDIYAPYVKHTTVSSEYDVPSIEEFCRRINTYTEKLPWLVCEIDGKIAGYTYAAPHRTRAAYKWSVETSIYVSQEFHRHGVASALYSAIFEILHIQGYYNIYVGITSPNERSMKFHKSMGFLISGAYQNSMYKFGQWRDVLWMGKELRAHETAPEPTIPFKDIENTPICDRIFKSAATKIHEKVEINNG</sequence>
<evidence type="ECO:0000259" key="1">
    <source>
        <dbReference type="PROSITE" id="PS51186"/>
    </source>
</evidence>
<evidence type="ECO:0000313" key="3">
    <source>
        <dbReference type="Proteomes" id="UP000886808"/>
    </source>
</evidence>
<gene>
    <name evidence="2" type="ORF">H9746_07840</name>
</gene>
<organism evidence="2 3">
    <name type="scientific">Candidatus Butyricicoccus avistercoris</name>
    <dbReference type="NCBI Taxonomy" id="2838518"/>
    <lineage>
        <taxon>Bacteria</taxon>
        <taxon>Bacillati</taxon>
        <taxon>Bacillota</taxon>
        <taxon>Clostridia</taxon>
        <taxon>Eubacteriales</taxon>
        <taxon>Butyricicoccaceae</taxon>
        <taxon>Butyricicoccus</taxon>
    </lineage>
</organism>
<feature type="domain" description="N-acetyltransferase" evidence="1">
    <location>
        <begin position="4"/>
        <end position="165"/>
    </location>
</feature>
<name>A0A9D1TIU8_9FIRM</name>
<proteinExistence type="predicted"/>
<comment type="caution">
    <text evidence="2">The sequence shown here is derived from an EMBL/GenBank/DDBJ whole genome shotgun (WGS) entry which is preliminary data.</text>
</comment>
<dbReference type="InterPro" id="IPR016181">
    <property type="entry name" value="Acyl_CoA_acyltransferase"/>
</dbReference>
<dbReference type="EMBL" id="DXIE01000046">
    <property type="protein sequence ID" value="HIV62731.1"/>
    <property type="molecule type" value="Genomic_DNA"/>
</dbReference>
<reference evidence="2" key="2">
    <citation type="submission" date="2021-04" db="EMBL/GenBank/DDBJ databases">
        <authorList>
            <person name="Gilroy R."/>
        </authorList>
    </citation>
    <scope>NUCLEOTIDE SEQUENCE</scope>
    <source>
        <strain evidence="2">CHK193-4272</strain>
    </source>
</reference>
<dbReference type="GO" id="GO:0016747">
    <property type="term" value="F:acyltransferase activity, transferring groups other than amino-acyl groups"/>
    <property type="evidence" value="ECO:0007669"/>
    <property type="project" value="InterPro"/>
</dbReference>
<protein>
    <submittedName>
        <fullName evidence="2">GNAT family N-acetyltransferase</fullName>
    </submittedName>
</protein>
<dbReference type="PANTHER" id="PTHR43072">
    <property type="entry name" value="N-ACETYLTRANSFERASE"/>
    <property type="match status" value="1"/>
</dbReference>
<evidence type="ECO:0000313" key="2">
    <source>
        <dbReference type="EMBL" id="HIV62731.1"/>
    </source>
</evidence>
<accession>A0A9D1TIU8</accession>